<dbReference type="RefSeq" id="WP_378614231.1">
    <property type="nucleotide sequence ID" value="NZ_JBHSAX010000017.1"/>
</dbReference>
<keyword evidence="2" id="KW-1185">Reference proteome</keyword>
<accession>A0ABV8DWZ6</accession>
<evidence type="ECO:0000313" key="1">
    <source>
        <dbReference type="EMBL" id="MFC3964475.1"/>
    </source>
</evidence>
<organism evidence="1 2">
    <name type="scientific">Nocardia jiangsuensis</name>
    <dbReference type="NCBI Taxonomy" id="1691563"/>
    <lineage>
        <taxon>Bacteria</taxon>
        <taxon>Bacillati</taxon>
        <taxon>Actinomycetota</taxon>
        <taxon>Actinomycetes</taxon>
        <taxon>Mycobacteriales</taxon>
        <taxon>Nocardiaceae</taxon>
        <taxon>Nocardia</taxon>
    </lineage>
</organism>
<proteinExistence type="predicted"/>
<reference evidence="2" key="1">
    <citation type="journal article" date="2019" name="Int. J. Syst. Evol. Microbiol.">
        <title>The Global Catalogue of Microorganisms (GCM) 10K type strain sequencing project: providing services to taxonomists for standard genome sequencing and annotation.</title>
        <authorList>
            <consortium name="The Broad Institute Genomics Platform"/>
            <consortium name="The Broad Institute Genome Sequencing Center for Infectious Disease"/>
            <person name="Wu L."/>
            <person name="Ma J."/>
        </authorList>
    </citation>
    <scope>NUCLEOTIDE SEQUENCE [LARGE SCALE GENOMIC DNA]</scope>
    <source>
        <strain evidence="2">CGMCC 4.7330</strain>
    </source>
</reference>
<protein>
    <submittedName>
        <fullName evidence="1">Uncharacterized protein</fullName>
    </submittedName>
</protein>
<name>A0ABV8DWZ6_9NOCA</name>
<dbReference type="EMBL" id="JBHSAX010000017">
    <property type="protein sequence ID" value="MFC3964475.1"/>
    <property type="molecule type" value="Genomic_DNA"/>
</dbReference>
<sequence length="133" mass="14446">MGENSPESDDRSRVRAVLEQISSSETRGTAFTVAADIERFLAADWPERAELLRTDGELLDPVVVRILRDRNLAAALFVERAVVAGVRTAVLESGILIELEAAVASRSPQRLRDVPVRFAEEARAGTGSGLCRS</sequence>
<dbReference type="Proteomes" id="UP001595696">
    <property type="component" value="Unassembled WGS sequence"/>
</dbReference>
<comment type="caution">
    <text evidence="1">The sequence shown here is derived from an EMBL/GenBank/DDBJ whole genome shotgun (WGS) entry which is preliminary data.</text>
</comment>
<evidence type="ECO:0000313" key="2">
    <source>
        <dbReference type="Proteomes" id="UP001595696"/>
    </source>
</evidence>
<gene>
    <name evidence="1" type="ORF">ACFO0B_21035</name>
</gene>